<dbReference type="GO" id="GO:0009061">
    <property type="term" value="P:anaerobic respiration"/>
    <property type="evidence" value="ECO:0007669"/>
    <property type="project" value="TreeGrafter"/>
</dbReference>
<reference evidence="14 15" key="1">
    <citation type="submission" date="2019-11" db="EMBL/GenBank/DDBJ databases">
        <title>Whole-genome sequence of a the green, strictly anaerobic photosynthetic bacterium Heliobacillus mobilis DSM 6151.</title>
        <authorList>
            <person name="Kyndt J.A."/>
            <person name="Meyer T.E."/>
        </authorList>
    </citation>
    <scope>NUCLEOTIDE SEQUENCE [LARGE SCALE GENOMIC DNA]</scope>
    <source>
        <strain evidence="14 15">DSM 6151</strain>
    </source>
</reference>
<evidence type="ECO:0000256" key="2">
    <source>
        <dbReference type="ARBA" id="ARBA00007395"/>
    </source>
</evidence>
<dbReference type="InterPro" id="IPR051174">
    <property type="entry name" value="Cytochrome_c-type_ET"/>
</dbReference>
<protein>
    <recommendedName>
        <fullName evidence="13">NapC/NirT cytochrome c N-terminal domain-containing protein</fullName>
    </recommendedName>
</protein>
<evidence type="ECO:0000256" key="9">
    <source>
        <dbReference type="ARBA" id="ARBA00022989"/>
    </source>
</evidence>
<evidence type="ECO:0000256" key="7">
    <source>
        <dbReference type="ARBA" id="ARBA00022723"/>
    </source>
</evidence>
<keyword evidence="7" id="KW-0479">Metal-binding</keyword>
<dbReference type="Pfam" id="PF03264">
    <property type="entry name" value="Cytochrom_NNT"/>
    <property type="match status" value="1"/>
</dbReference>
<accession>A0A6I3SQ41</accession>
<keyword evidence="8" id="KW-0249">Electron transport</keyword>
<evidence type="ECO:0000256" key="1">
    <source>
        <dbReference type="ARBA" id="ARBA00004236"/>
    </source>
</evidence>
<dbReference type="EMBL" id="WNKU01000059">
    <property type="protein sequence ID" value="MTV51019.1"/>
    <property type="molecule type" value="Genomic_DNA"/>
</dbReference>
<sequence>MSGKRKWNWKWKWPWHWWQYGILSVIVLIGIGFTIGRQPLKGLAYALDKPELCILCHVMRPHYESWYHSAHRNMVCNECHTPHNFVGKYFTKARAGIVDTWVYFIGPMPAQFRAKPHTVEILQDNCIRCHTEVISRIGDTRHNGGTYCFSCHRDVPHGIQTGIGPDPRELRQ</sequence>
<evidence type="ECO:0000256" key="5">
    <source>
        <dbReference type="ARBA" id="ARBA00022617"/>
    </source>
</evidence>
<dbReference type="Gene3D" id="1.10.3820.10">
    <property type="entry name" value="Di-heme elbow motif domain"/>
    <property type="match status" value="1"/>
</dbReference>
<gene>
    <name evidence="14" type="ORF">GJ688_19085</name>
</gene>
<feature type="domain" description="NapC/NirT cytochrome c N-terminal" evidence="13">
    <location>
        <begin position="23"/>
        <end position="157"/>
    </location>
</feature>
<dbReference type="OrthoDB" id="9791652at2"/>
<keyword evidence="6 12" id="KW-0812">Transmembrane</keyword>
<dbReference type="AlphaFoldDB" id="A0A6I3SQ41"/>
<evidence type="ECO:0000313" key="14">
    <source>
        <dbReference type="EMBL" id="MTV51019.1"/>
    </source>
</evidence>
<dbReference type="PANTHER" id="PTHR30333">
    <property type="entry name" value="CYTOCHROME C-TYPE PROTEIN"/>
    <property type="match status" value="1"/>
</dbReference>
<evidence type="ECO:0000259" key="13">
    <source>
        <dbReference type="Pfam" id="PF03264"/>
    </source>
</evidence>
<dbReference type="InterPro" id="IPR005126">
    <property type="entry name" value="NapC/NirT_cyt_c_N"/>
</dbReference>
<keyword evidence="9 12" id="KW-1133">Transmembrane helix</keyword>
<keyword evidence="3" id="KW-0813">Transport</keyword>
<evidence type="ECO:0000256" key="8">
    <source>
        <dbReference type="ARBA" id="ARBA00022982"/>
    </source>
</evidence>
<keyword evidence="15" id="KW-1185">Reference proteome</keyword>
<dbReference type="InterPro" id="IPR036280">
    <property type="entry name" value="Multihaem_cyt_sf"/>
</dbReference>
<feature type="transmembrane region" description="Helical" evidence="12">
    <location>
        <begin position="17"/>
        <end position="35"/>
    </location>
</feature>
<name>A0A6I3SQ41_HELMO</name>
<dbReference type="PANTHER" id="PTHR30333:SF1">
    <property type="entry name" value="CYTOCHROME C-TYPE PROTEIN NAPC"/>
    <property type="match status" value="1"/>
</dbReference>
<proteinExistence type="inferred from homology"/>
<comment type="caution">
    <text evidence="14">The sequence shown here is derived from an EMBL/GenBank/DDBJ whole genome shotgun (WGS) entry which is preliminary data.</text>
</comment>
<keyword evidence="4" id="KW-1003">Cell membrane</keyword>
<dbReference type="RefSeq" id="WP_155478100.1">
    <property type="nucleotide sequence ID" value="NZ_WNKU01000059.1"/>
</dbReference>
<dbReference type="SUPFAM" id="SSF48695">
    <property type="entry name" value="Multiheme cytochromes"/>
    <property type="match status" value="1"/>
</dbReference>
<keyword evidence="5" id="KW-0349">Heme</keyword>
<evidence type="ECO:0000313" key="15">
    <source>
        <dbReference type="Proteomes" id="UP000430670"/>
    </source>
</evidence>
<evidence type="ECO:0000256" key="3">
    <source>
        <dbReference type="ARBA" id="ARBA00022448"/>
    </source>
</evidence>
<comment type="subcellular location">
    <subcellularLocation>
        <location evidence="1">Cell membrane</location>
    </subcellularLocation>
</comment>
<dbReference type="GO" id="GO:0046872">
    <property type="term" value="F:metal ion binding"/>
    <property type="evidence" value="ECO:0007669"/>
    <property type="project" value="UniProtKB-KW"/>
</dbReference>
<dbReference type="InterPro" id="IPR038266">
    <property type="entry name" value="NapC/NirT_cytc_sf"/>
</dbReference>
<evidence type="ECO:0000256" key="12">
    <source>
        <dbReference type="SAM" id="Phobius"/>
    </source>
</evidence>
<evidence type="ECO:0000256" key="10">
    <source>
        <dbReference type="ARBA" id="ARBA00023004"/>
    </source>
</evidence>
<comment type="similarity">
    <text evidence="2">Belongs to the NapC/NirT/NrfH family.</text>
</comment>
<evidence type="ECO:0000256" key="4">
    <source>
        <dbReference type="ARBA" id="ARBA00022475"/>
    </source>
</evidence>
<organism evidence="14 15">
    <name type="scientific">Heliobacterium mobile</name>
    <name type="common">Heliobacillus mobilis</name>
    <dbReference type="NCBI Taxonomy" id="28064"/>
    <lineage>
        <taxon>Bacteria</taxon>
        <taxon>Bacillati</taxon>
        <taxon>Bacillota</taxon>
        <taxon>Clostridia</taxon>
        <taxon>Eubacteriales</taxon>
        <taxon>Heliobacteriaceae</taxon>
        <taxon>Heliobacterium</taxon>
    </lineage>
</organism>
<keyword evidence="11 12" id="KW-0472">Membrane</keyword>
<keyword evidence="10" id="KW-0408">Iron</keyword>
<dbReference type="GO" id="GO:0009055">
    <property type="term" value="F:electron transfer activity"/>
    <property type="evidence" value="ECO:0007669"/>
    <property type="project" value="TreeGrafter"/>
</dbReference>
<dbReference type="Proteomes" id="UP000430670">
    <property type="component" value="Unassembled WGS sequence"/>
</dbReference>
<evidence type="ECO:0000256" key="6">
    <source>
        <dbReference type="ARBA" id="ARBA00022692"/>
    </source>
</evidence>
<evidence type="ECO:0000256" key="11">
    <source>
        <dbReference type="ARBA" id="ARBA00023136"/>
    </source>
</evidence>
<dbReference type="GO" id="GO:0005886">
    <property type="term" value="C:plasma membrane"/>
    <property type="evidence" value="ECO:0007669"/>
    <property type="project" value="UniProtKB-SubCell"/>
</dbReference>